<dbReference type="SUPFAM" id="SSF46689">
    <property type="entry name" value="Homeodomain-like"/>
    <property type="match status" value="2"/>
</dbReference>
<dbReference type="InterPro" id="IPR001789">
    <property type="entry name" value="Sig_transdc_resp-reg_receiver"/>
</dbReference>
<feature type="modified residue" description="4-aspartylphosphate" evidence="6">
    <location>
        <position position="82"/>
    </location>
</feature>
<dbReference type="PROSITE" id="PS50110">
    <property type="entry name" value="RESPONSE_REGULATORY"/>
    <property type="match status" value="1"/>
</dbReference>
<dbReference type="RefSeq" id="WP_238723053.1">
    <property type="nucleotide sequence ID" value="NZ_JAHQCW010000050.1"/>
</dbReference>
<dbReference type="Pfam" id="PF00072">
    <property type="entry name" value="Response_reg"/>
    <property type="match status" value="1"/>
</dbReference>
<keyword evidence="6" id="KW-0597">Phosphoprotein</keyword>
<dbReference type="Proteomes" id="UP000712157">
    <property type="component" value="Unassembled WGS sequence"/>
</dbReference>
<evidence type="ECO:0000259" key="8">
    <source>
        <dbReference type="PROSITE" id="PS50110"/>
    </source>
</evidence>
<evidence type="ECO:0000313" key="9">
    <source>
        <dbReference type="EMBL" id="MBU9739135.1"/>
    </source>
</evidence>
<reference evidence="9" key="1">
    <citation type="submission" date="2021-06" db="EMBL/GenBank/DDBJ databases">
        <title>Description of novel taxa of the family Lachnospiraceae.</title>
        <authorList>
            <person name="Chaplin A.V."/>
            <person name="Sokolova S.R."/>
            <person name="Pikina A.P."/>
            <person name="Korzhanova M."/>
            <person name="Belova V."/>
            <person name="Korostin D."/>
            <person name="Efimov B.A."/>
        </authorList>
    </citation>
    <scope>NUCLEOTIDE SEQUENCE</scope>
    <source>
        <strain evidence="9">ASD5720</strain>
    </source>
</reference>
<dbReference type="Gene3D" id="1.10.10.60">
    <property type="entry name" value="Homeodomain-like"/>
    <property type="match status" value="2"/>
</dbReference>
<dbReference type="EMBL" id="JAHQCW010000050">
    <property type="protein sequence ID" value="MBU9739135.1"/>
    <property type="molecule type" value="Genomic_DNA"/>
</dbReference>
<feature type="domain" description="HTH araC/xylS-type" evidence="7">
    <location>
        <begin position="456"/>
        <end position="554"/>
    </location>
</feature>
<evidence type="ECO:0000256" key="5">
    <source>
        <dbReference type="ARBA" id="ARBA00024867"/>
    </source>
</evidence>
<dbReference type="CDD" id="cd17536">
    <property type="entry name" value="REC_YesN-like"/>
    <property type="match status" value="1"/>
</dbReference>
<evidence type="ECO:0000256" key="4">
    <source>
        <dbReference type="ARBA" id="ARBA00023163"/>
    </source>
</evidence>
<evidence type="ECO:0000256" key="6">
    <source>
        <dbReference type="PROSITE-ProRule" id="PRU00169"/>
    </source>
</evidence>
<dbReference type="PANTHER" id="PTHR43280:SF10">
    <property type="entry name" value="REGULATORY PROTEIN POCR"/>
    <property type="match status" value="1"/>
</dbReference>
<dbReference type="Gene3D" id="3.40.50.2300">
    <property type="match status" value="1"/>
</dbReference>
<dbReference type="PROSITE" id="PS00041">
    <property type="entry name" value="HTH_ARAC_FAMILY_1"/>
    <property type="match status" value="1"/>
</dbReference>
<keyword evidence="10" id="KW-1185">Reference proteome</keyword>
<evidence type="ECO:0000259" key="7">
    <source>
        <dbReference type="PROSITE" id="PS01124"/>
    </source>
</evidence>
<dbReference type="GO" id="GO:0000160">
    <property type="term" value="P:phosphorelay signal transduction system"/>
    <property type="evidence" value="ECO:0007669"/>
    <property type="project" value="InterPro"/>
</dbReference>
<evidence type="ECO:0000256" key="3">
    <source>
        <dbReference type="ARBA" id="ARBA00023125"/>
    </source>
</evidence>
<dbReference type="SMART" id="SM00342">
    <property type="entry name" value="HTH_ARAC"/>
    <property type="match status" value="1"/>
</dbReference>
<dbReference type="InterPro" id="IPR018060">
    <property type="entry name" value="HTH_AraC"/>
</dbReference>
<accession>A0A949K521</accession>
<dbReference type="InterPro" id="IPR009057">
    <property type="entry name" value="Homeodomain-like_sf"/>
</dbReference>
<dbReference type="InterPro" id="IPR011006">
    <property type="entry name" value="CheY-like_superfamily"/>
</dbReference>
<protein>
    <recommendedName>
        <fullName evidence="1">Stage 0 sporulation protein A homolog</fullName>
    </recommendedName>
</protein>
<evidence type="ECO:0000313" key="10">
    <source>
        <dbReference type="Proteomes" id="UP000712157"/>
    </source>
</evidence>
<comment type="function">
    <text evidence="5">May play the central regulatory role in sporulation. It may be an element of the effector pathway responsible for the activation of sporulation genes in response to nutritional stress. Spo0A may act in concert with spo0H (a sigma factor) to control the expression of some genes that are critical to the sporulation process.</text>
</comment>
<keyword evidence="2" id="KW-0805">Transcription regulation</keyword>
<dbReference type="SUPFAM" id="SSF52172">
    <property type="entry name" value="CheY-like"/>
    <property type="match status" value="1"/>
</dbReference>
<proteinExistence type="predicted"/>
<name>A0A949K521_9FIRM</name>
<gene>
    <name evidence="9" type="ORF">KTH89_21590</name>
</gene>
<dbReference type="GO" id="GO:0043565">
    <property type="term" value="F:sequence-specific DNA binding"/>
    <property type="evidence" value="ECO:0007669"/>
    <property type="project" value="InterPro"/>
</dbReference>
<evidence type="ECO:0000256" key="2">
    <source>
        <dbReference type="ARBA" id="ARBA00023015"/>
    </source>
</evidence>
<dbReference type="InterPro" id="IPR018062">
    <property type="entry name" value="HTH_AraC-typ_CS"/>
</dbReference>
<organism evidence="9 10">
    <name type="scientific">Diplocloster agilis</name>
    <dbReference type="NCBI Taxonomy" id="2850323"/>
    <lineage>
        <taxon>Bacteria</taxon>
        <taxon>Bacillati</taxon>
        <taxon>Bacillota</taxon>
        <taxon>Clostridia</taxon>
        <taxon>Lachnospirales</taxon>
        <taxon>Lachnospiraceae</taxon>
        <taxon>Diplocloster</taxon>
    </lineage>
</organism>
<dbReference type="PANTHER" id="PTHR43280">
    <property type="entry name" value="ARAC-FAMILY TRANSCRIPTIONAL REGULATOR"/>
    <property type="match status" value="1"/>
</dbReference>
<feature type="domain" description="Response regulatory" evidence="8">
    <location>
        <begin position="2"/>
        <end position="147"/>
    </location>
</feature>
<keyword evidence="4" id="KW-0804">Transcription</keyword>
<dbReference type="PROSITE" id="PS01124">
    <property type="entry name" value="HTH_ARAC_FAMILY_2"/>
    <property type="match status" value="1"/>
</dbReference>
<evidence type="ECO:0000256" key="1">
    <source>
        <dbReference type="ARBA" id="ARBA00018672"/>
    </source>
</evidence>
<dbReference type="Pfam" id="PF12833">
    <property type="entry name" value="HTH_18"/>
    <property type="match status" value="1"/>
</dbReference>
<dbReference type="AlphaFoldDB" id="A0A949K521"/>
<dbReference type="SMART" id="SM00448">
    <property type="entry name" value="REC"/>
    <property type="match status" value="1"/>
</dbReference>
<comment type="caution">
    <text evidence="9">The sequence shown here is derived from an EMBL/GenBank/DDBJ whole genome shotgun (WGS) entry which is preliminary data.</text>
</comment>
<keyword evidence="3" id="KW-0238">DNA-binding</keyword>
<dbReference type="GO" id="GO:0003700">
    <property type="term" value="F:DNA-binding transcription factor activity"/>
    <property type="evidence" value="ECO:0007669"/>
    <property type="project" value="InterPro"/>
</dbReference>
<sequence>MNVMIVDDEVLMRTTLKYMLNVEIPALTRAQTLTGTQTSTGEWTGAQTSTEKQKFVLCAEASNGKEALDKLTSARPDILLSDMKMPEMDGLMLCEEINRLTPRIPFIALSNYDDYEYVRGALKGGAMDYLLKHALTPQSLLSALEKAAAGLQDRSAPSRLTDNNLVALRQDFLIHLLTGFYSDPGEIQAHCKVLALPLKPLRMLPLLMCIDDYQARDLANNNLISFSIVNIVTEILTDQENGAMCHISNEKYAMILSFGSTRSESAIHDTIQNTIGRITFCMKKFLNLSVSFSLGPLSIHPADLPASYRQAEENLRQKFYYEPGSIFTRENGTSASSDFDFLSISRENALTEAVLQRDSQKAHELLDEIFTDIRRQKPPLPVTQMAFTDLLGLLNQICKKQAVNFKEIYDDDTLSGQYLYDFQSLSTVQEWIASLFDRLIDLLQKREVPELSVYMRQALNYIHEHFAEPLSQSEAASRIHISSVYLSKLFRQELHVSFPDYLMQVRLNHATRLLRSENLPIRDVAAKSGFNDYIYFLKCFKKKMGCTPTEYLKRL</sequence>